<organism evidence="3 4">
    <name type="scientific">Mucor saturninus</name>
    <dbReference type="NCBI Taxonomy" id="64648"/>
    <lineage>
        <taxon>Eukaryota</taxon>
        <taxon>Fungi</taxon>
        <taxon>Fungi incertae sedis</taxon>
        <taxon>Mucoromycota</taxon>
        <taxon>Mucoromycotina</taxon>
        <taxon>Mucoromycetes</taxon>
        <taxon>Mucorales</taxon>
        <taxon>Mucorineae</taxon>
        <taxon>Mucoraceae</taxon>
        <taxon>Mucor</taxon>
    </lineage>
</organism>
<evidence type="ECO:0000259" key="2">
    <source>
        <dbReference type="Pfam" id="PF20499"/>
    </source>
</evidence>
<keyword evidence="4" id="KW-1185">Reference proteome</keyword>
<feature type="compositionally biased region" description="Acidic residues" evidence="1">
    <location>
        <begin position="105"/>
        <end position="128"/>
    </location>
</feature>
<dbReference type="PANTHER" id="PTHR24401">
    <property type="entry name" value="SI:CH211-243P7.3-RELATED"/>
    <property type="match status" value="1"/>
</dbReference>
<dbReference type="EMBL" id="JAEPRD010000336">
    <property type="protein sequence ID" value="KAG2191934.1"/>
    <property type="molecule type" value="Genomic_DNA"/>
</dbReference>
<dbReference type="InterPro" id="IPR046616">
    <property type="entry name" value="DUF6729"/>
</dbReference>
<dbReference type="OrthoDB" id="2278185at2759"/>
<feature type="region of interest" description="Disordered" evidence="1">
    <location>
        <begin position="55"/>
        <end position="78"/>
    </location>
</feature>
<accession>A0A8H7UV57</accession>
<evidence type="ECO:0000313" key="4">
    <source>
        <dbReference type="Proteomes" id="UP000603453"/>
    </source>
</evidence>
<proteinExistence type="predicted"/>
<name>A0A8H7UV57_9FUNG</name>
<feature type="region of interest" description="Disordered" evidence="1">
    <location>
        <begin position="101"/>
        <end position="128"/>
    </location>
</feature>
<dbReference type="GO" id="GO:0003676">
    <property type="term" value="F:nucleic acid binding"/>
    <property type="evidence" value="ECO:0007669"/>
    <property type="project" value="InterPro"/>
</dbReference>
<feature type="region of interest" description="Disordered" evidence="1">
    <location>
        <begin position="1"/>
        <end position="40"/>
    </location>
</feature>
<dbReference type="InterPro" id="IPR036397">
    <property type="entry name" value="RNaseH_sf"/>
</dbReference>
<dbReference type="Proteomes" id="UP000603453">
    <property type="component" value="Unassembled WGS sequence"/>
</dbReference>
<evidence type="ECO:0000313" key="3">
    <source>
        <dbReference type="EMBL" id="KAG2191934.1"/>
    </source>
</evidence>
<gene>
    <name evidence="3" type="ORF">INT47_012017</name>
</gene>
<dbReference type="PANTHER" id="PTHR24401:SF29">
    <property type="entry name" value="SI:CH211-243P7.3-RELATED"/>
    <property type="match status" value="1"/>
</dbReference>
<dbReference type="Gene3D" id="3.30.420.10">
    <property type="entry name" value="Ribonuclease H-like superfamily/Ribonuclease H"/>
    <property type="match status" value="1"/>
</dbReference>
<feature type="compositionally biased region" description="Basic and acidic residues" evidence="1">
    <location>
        <begin position="1"/>
        <end position="15"/>
    </location>
</feature>
<dbReference type="SUPFAM" id="SSF53098">
    <property type="entry name" value="Ribonuclease H-like"/>
    <property type="match status" value="1"/>
</dbReference>
<protein>
    <recommendedName>
        <fullName evidence="2">DUF6729 domain-containing protein</fullName>
    </recommendedName>
</protein>
<sequence>MSDSSEKSNLRRVEASIKNVRGRPTGQTNKEGHNAGRKRKQIVYQSFMTKFLTKTPKETVQSEASTSAATNNEQILFGNTEQPQLNTTGIEEDTHNITISLNSEGVEETEDDSNEDGVEETETDSDEEAFEELNDIAKYHEALQQKLGGNNKNKSHPLDECKRGKFWTQTRNPSFVLAKAADPSELYHPRTFIWLPDHLHDNLVCPSCKSGIESKGFDKKTKARRIIDLKDCFYIMTRRYRCKNATKQHFFNGFDSRIIRQLPLRVQADFPALLTHKSGISKDLAKLMRPLFQNSVGPVTLSKILRELHAEHHATVELQYYDAACSEKKSPSIDSLLTKNNVEQKLLPEFSAFSNKELYNGFVPSPGYLSYVYSSIIEQIRPQLDWHMMSLDGNILKGDHSFKVTGHMGKLNGETTFTALYTCLNEYEEIRMQVLTPSKALSHLALPFNAMVQSYNLNGYRLPSLFYTDNVNSDRNFLEGVLPSLLENVDKTIISRSTNNEVDSSSNYGSTYLPVLTLPGTMGISVCSNLEDINNACQIILEDVEKNMYVNIGFDCEWIARNNSSFYSGLRRTPSSLNEVFLIQICYKDKIYLLRTFEYTAEDYPEKLKHLLECENVNVRNVAMIIL</sequence>
<feature type="compositionally biased region" description="Polar residues" evidence="1">
    <location>
        <begin position="58"/>
        <end position="78"/>
    </location>
</feature>
<dbReference type="AlphaFoldDB" id="A0A8H7UV57"/>
<comment type="caution">
    <text evidence="3">The sequence shown here is derived from an EMBL/GenBank/DDBJ whole genome shotgun (WGS) entry which is preliminary data.</text>
</comment>
<feature type="domain" description="DUF6729" evidence="2">
    <location>
        <begin position="165"/>
        <end position="352"/>
    </location>
</feature>
<evidence type="ECO:0000256" key="1">
    <source>
        <dbReference type="SAM" id="MobiDB-lite"/>
    </source>
</evidence>
<reference evidence="3" key="1">
    <citation type="submission" date="2020-12" db="EMBL/GenBank/DDBJ databases">
        <title>Metabolic potential, ecology and presence of endohyphal bacteria is reflected in genomic diversity of Mucoromycotina.</title>
        <authorList>
            <person name="Muszewska A."/>
            <person name="Okrasinska A."/>
            <person name="Steczkiewicz K."/>
            <person name="Drgas O."/>
            <person name="Orlowska M."/>
            <person name="Perlinska-Lenart U."/>
            <person name="Aleksandrzak-Piekarczyk T."/>
            <person name="Szatraj K."/>
            <person name="Zielenkiewicz U."/>
            <person name="Pilsyk S."/>
            <person name="Malc E."/>
            <person name="Mieczkowski P."/>
            <person name="Kruszewska J.S."/>
            <person name="Biernat P."/>
            <person name="Pawlowska J."/>
        </authorList>
    </citation>
    <scope>NUCLEOTIDE SEQUENCE</scope>
    <source>
        <strain evidence="3">WA0000017839</strain>
    </source>
</reference>
<dbReference type="InterPro" id="IPR012337">
    <property type="entry name" value="RNaseH-like_sf"/>
</dbReference>
<dbReference type="Pfam" id="PF20499">
    <property type="entry name" value="DUF6729"/>
    <property type="match status" value="1"/>
</dbReference>